<keyword evidence="5" id="KW-0732">Signal</keyword>
<dbReference type="SMART" id="SM00646">
    <property type="entry name" value="Ami_3"/>
    <property type="match status" value="1"/>
</dbReference>
<feature type="region of interest" description="Disordered" evidence="4">
    <location>
        <begin position="33"/>
        <end position="80"/>
    </location>
</feature>
<dbReference type="CDD" id="cd02696">
    <property type="entry name" value="MurNAc-LAA"/>
    <property type="match status" value="1"/>
</dbReference>
<keyword evidence="8" id="KW-1185">Reference proteome</keyword>
<keyword evidence="3" id="KW-0378">Hydrolase</keyword>
<evidence type="ECO:0000256" key="5">
    <source>
        <dbReference type="SAM" id="SignalP"/>
    </source>
</evidence>
<dbReference type="EMBL" id="JAAIYO010000013">
    <property type="protein sequence ID" value="MBE4752716.1"/>
    <property type="molecule type" value="Genomic_DNA"/>
</dbReference>
<dbReference type="Pfam" id="PF01520">
    <property type="entry name" value="Amidase_3"/>
    <property type="match status" value="1"/>
</dbReference>
<evidence type="ECO:0000259" key="6">
    <source>
        <dbReference type="PROSITE" id="PS50853"/>
    </source>
</evidence>
<feature type="chain" id="PRO_5045047241" description="N-acetylmuramoyl-L-alanine amidase" evidence="5">
    <location>
        <begin position="24"/>
        <end position="965"/>
    </location>
</feature>
<dbReference type="InterPro" id="IPR033803">
    <property type="entry name" value="CBD-like_Golvesin-Xly"/>
</dbReference>
<accession>A0ABR9PXR0</accession>
<evidence type="ECO:0000313" key="8">
    <source>
        <dbReference type="Proteomes" id="UP001516472"/>
    </source>
</evidence>
<dbReference type="SUPFAM" id="SSF53187">
    <property type="entry name" value="Zn-dependent exopeptidases"/>
    <property type="match status" value="1"/>
</dbReference>
<dbReference type="Gene3D" id="2.60.40.10">
    <property type="entry name" value="Immunoglobulins"/>
    <property type="match status" value="1"/>
</dbReference>
<evidence type="ECO:0000313" key="7">
    <source>
        <dbReference type="EMBL" id="MBE4752716.1"/>
    </source>
</evidence>
<sequence>MRTSLPSWSRPLALALLFTGVLARAQGAPAPVTPTFEGDDLGLEPPGVHYLPAPGPRAHEQRRLSPQEPPVVRREARDAKPGVGVKVAGVPQTRLGEGALSGKVIYLSPGHGFYRDNGLKRWATQRPNSWGVVEDFISVEVVSQELLPLLVGAGATVVPVRETDLNPLLAIVDDGQAGYTEAGDAGRFHAAEQKGWGAPPVPMGNNVEPFTLGTTRTLDTAATVTATATWTPDVPADAAYHVYVSYGSDPSRATDAHYVVKHAGGESHFRVNQRRHGGTWVLLGRFFFKAGQHPESGAVLLQNDSAAGAGATLSVDAVRLGGGRGLMGDAAQGPLARPRFEESARYHVQYSGAPFSVYAPSGANALSNERNADVTSRPRFAAWLHEEGEDAVYVAWHTNAGTSGNVRGTEAYVYGPNPVDGTLNFTGVKGSDVMARALLAQLEADLKREVDPAWRVRALRSANLGEVNPTHNPEMPSVLLEMAYHDNATDAATLKEARVRHVAARAIVQGLIKYFAARDGVPAHLPPEAPGAVAARNATPGAVEVKWTAPAQVTSEEGRDAPTGYRLYQSADGRAWDEGTAVQGTEATVTLAEGTVRYFRVSAVNAGGESFPSATVGVRVGAAAPVLLVNAYERLDATVACGEALDPYDLSAPVRVFLEAMNDGSYLRQHGAAFAQAAVAFDSATGNAVAAGLVSPAGYRLVDWSTGRGGVGGAGLTRTEQDALRAFVTGGGHLLLSGGRTVSTLAAGSAEDQLFLADILRASIATGAPAFQVEGSAGGLLSDLTAAPLDDGTLGAYPVGVTDVLAATGGGADVLRYAGTALGAGLLSGTAPAGQVLVLGFPFEGLASGRERSRLVGAFLVRAGLLAQAPPLPDADVTPAVSPRPLTSCVAVRERNPHPPVDPPPVDPPPEPTVVPLLPSEYFGKADTGCGCGAGEAGTASGLWVLVGVIVQLRRARAKASHAKR</sequence>
<dbReference type="Gene3D" id="3.40.630.40">
    <property type="entry name" value="Zn-dependent exopeptidases"/>
    <property type="match status" value="1"/>
</dbReference>
<dbReference type="InterPro" id="IPR013783">
    <property type="entry name" value="Ig-like_fold"/>
</dbReference>
<dbReference type="SMART" id="SM00060">
    <property type="entry name" value="FN3"/>
    <property type="match status" value="1"/>
</dbReference>
<dbReference type="CDD" id="cd00063">
    <property type="entry name" value="FN3"/>
    <property type="match status" value="1"/>
</dbReference>
<gene>
    <name evidence="7" type="ORF">G4177_31615</name>
</gene>
<dbReference type="InterPro" id="IPR002508">
    <property type="entry name" value="MurNAc-LAA_cat"/>
</dbReference>
<reference evidence="7 8" key="1">
    <citation type="submission" date="2020-02" db="EMBL/GenBank/DDBJ databases">
        <authorList>
            <person name="Babadi Z.K."/>
            <person name="Risdian C."/>
            <person name="Ebrahimipour G.H."/>
            <person name="Wink J."/>
        </authorList>
    </citation>
    <scope>NUCLEOTIDE SEQUENCE [LARGE SCALE GENOMIC DNA]</scope>
    <source>
        <strain evidence="7 8">ZKHCc1 1396</strain>
    </source>
</reference>
<evidence type="ECO:0000256" key="1">
    <source>
        <dbReference type="ARBA" id="ARBA00001561"/>
    </source>
</evidence>
<dbReference type="Pfam" id="PF25275">
    <property type="entry name" value="Golvesin_C"/>
    <property type="match status" value="1"/>
</dbReference>
<dbReference type="PANTHER" id="PTHR30404">
    <property type="entry name" value="N-ACETYLMURAMOYL-L-ALANINE AMIDASE"/>
    <property type="match status" value="1"/>
</dbReference>
<dbReference type="PROSITE" id="PS50853">
    <property type="entry name" value="FN3"/>
    <property type="match status" value="1"/>
</dbReference>
<protein>
    <recommendedName>
        <fullName evidence="2">N-acetylmuramoyl-L-alanine amidase</fullName>
        <ecNumber evidence="2">3.5.1.28</ecNumber>
    </recommendedName>
</protein>
<evidence type="ECO:0000256" key="2">
    <source>
        <dbReference type="ARBA" id="ARBA00011901"/>
    </source>
</evidence>
<feature type="signal peptide" evidence="5">
    <location>
        <begin position="1"/>
        <end position="23"/>
    </location>
</feature>
<dbReference type="PANTHER" id="PTHR30404:SF0">
    <property type="entry name" value="N-ACETYLMURAMOYL-L-ALANINE AMIDASE AMIC"/>
    <property type="match status" value="1"/>
</dbReference>
<comment type="caution">
    <text evidence="7">The sequence shown here is derived from an EMBL/GenBank/DDBJ whole genome shotgun (WGS) entry which is preliminary data.</text>
</comment>
<dbReference type="RefSeq" id="WP_193429888.1">
    <property type="nucleotide sequence ID" value="NZ_JAAIYO010000013.1"/>
</dbReference>
<proteinExistence type="predicted"/>
<organism evidence="7 8">
    <name type="scientific">Corallococcus soli</name>
    <dbReference type="NCBI Taxonomy" id="2710757"/>
    <lineage>
        <taxon>Bacteria</taxon>
        <taxon>Pseudomonadati</taxon>
        <taxon>Myxococcota</taxon>
        <taxon>Myxococcia</taxon>
        <taxon>Myxococcales</taxon>
        <taxon>Cystobacterineae</taxon>
        <taxon>Myxococcaceae</taxon>
        <taxon>Corallococcus</taxon>
    </lineage>
</organism>
<dbReference type="InterPro" id="IPR050695">
    <property type="entry name" value="N-acetylmuramoyl_amidase_3"/>
</dbReference>
<dbReference type="InterPro" id="IPR036116">
    <property type="entry name" value="FN3_sf"/>
</dbReference>
<evidence type="ECO:0000256" key="4">
    <source>
        <dbReference type="SAM" id="MobiDB-lite"/>
    </source>
</evidence>
<comment type="catalytic activity">
    <reaction evidence="1">
        <text>Hydrolyzes the link between N-acetylmuramoyl residues and L-amino acid residues in certain cell-wall glycopeptides.</text>
        <dbReference type="EC" id="3.5.1.28"/>
    </reaction>
</comment>
<name>A0ABR9PXR0_9BACT</name>
<dbReference type="InterPro" id="IPR003961">
    <property type="entry name" value="FN3_dom"/>
</dbReference>
<dbReference type="SUPFAM" id="SSF49265">
    <property type="entry name" value="Fibronectin type III"/>
    <property type="match status" value="1"/>
</dbReference>
<evidence type="ECO:0000256" key="3">
    <source>
        <dbReference type="ARBA" id="ARBA00022801"/>
    </source>
</evidence>
<feature type="domain" description="Fibronectin type-III" evidence="6">
    <location>
        <begin position="529"/>
        <end position="623"/>
    </location>
</feature>
<dbReference type="EC" id="3.5.1.28" evidence="2"/>
<feature type="compositionally biased region" description="Basic and acidic residues" evidence="4">
    <location>
        <begin position="57"/>
        <end position="80"/>
    </location>
</feature>
<dbReference type="Proteomes" id="UP001516472">
    <property type="component" value="Unassembled WGS sequence"/>
</dbReference>